<feature type="chain" id="PRO_5044224730" description="B30.2/SPRY domain-containing protein" evidence="2">
    <location>
        <begin position="20"/>
        <end position="1592"/>
    </location>
</feature>
<evidence type="ECO:0000256" key="2">
    <source>
        <dbReference type="SAM" id="SignalP"/>
    </source>
</evidence>
<feature type="signal peptide" evidence="2">
    <location>
        <begin position="1"/>
        <end position="19"/>
    </location>
</feature>
<dbReference type="InterPro" id="IPR006574">
    <property type="entry name" value="PRY"/>
</dbReference>
<reference evidence="4" key="3">
    <citation type="submission" date="2025-09" db="UniProtKB">
        <authorList>
            <consortium name="Ensembl"/>
        </authorList>
    </citation>
    <scope>IDENTIFICATION</scope>
</reference>
<dbReference type="PROSITE" id="PS50188">
    <property type="entry name" value="B302_SPRY"/>
    <property type="match status" value="1"/>
</dbReference>
<feature type="coiled-coil region" evidence="1">
    <location>
        <begin position="167"/>
        <end position="205"/>
    </location>
</feature>
<feature type="coiled-coil region" evidence="1">
    <location>
        <begin position="1022"/>
        <end position="1103"/>
    </location>
</feature>
<dbReference type="Pfam" id="PF13765">
    <property type="entry name" value="PRY"/>
    <property type="match status" value="1"/>
</dbReference>
<evidence type="ECO:0000313" key="4">
    <source>
        <dbReference type="Ensembl" id="ENSACLP00000080943.1"/>
    </source>
</evidence>
<dbReference type="Proteomes" id="UP000265100">
    <property type="component" value="Chromosome 18"/>
</dbReference>
<name>A0AAX7VED2_ASTCA</name>
<evidence type="ECO:0000259" key="3">
    <source>
        <dbReference type="PROSITE" id="PS50188"/>
    </source>
</evidence>
<feature type="coiled-coil region" evidence="1">
    <location>
        <begin position="756"/>
        <end position="783"/>
    </location>
</feature>
<organism evidence="4 5">
    <name type="scientific">Astatotilapia calliptera</name>
    <name type="common">Eastern happy</name>
    <name type="synonym">Chromis callipterus</name>
    <dbReference type="NCBI Taxonomy" id="8154"/>
    <lineage>
        <taxon>Eukaryota</taxon>
        <taxon>Metazoa</taxon>
        <taxon>Chordata</taxon>
        <taxon>Craniata</taxon>
        <taxon>Vertebrata</taxon>
        <taxon>Euteleostomi</taxon>
        <taxon>Actinopterygii</taxon>
        <taxon>Neopterygii</taxon>
        <taxon>Teleostei</taxon>
        <taxon>Neoteleostei</taxon>
        <taxon>Acanthomorphata</taxon>
        <taxon>Ovalentaria</taxon>
        <taxon>Cichlomorphae</taxon>
        <taxon>Cichliformes</taxon>
        <taxon>Cichlidae</taxon>
        <taxon>African cichlids</taxon>
        <taxon>Pseudocrenilabrinae</taxon>
        <taxon>Haplochromini</taxon>
        <taxon>Astatotilapia</taxon>
    </lineage>
</organism>
<feature type="coiled-coil region" evidence="1">
    <location>
        <begin position="834"/>
        <end position="979"/>
    </location>
</feature>
<dbReference type="SMART" id="SM00449">
    <property type="entry name" value="SPRY"/>
    <property type="match status" value="1"/>
</dbReference>
<feature type="domain" description="B30.2/SPRY" evidence="3">
    <location>
        <begin position="1390"/>
        <end position="1587"/>
    </location>
</feature>
<dbReference type="FunFam" id="2.60.120.920:FF:000004">
    <property type="entry name" value="Butyrophilin subfamily 1 member A1"/>
    <property type="match status" value="1"/>
</dbReference>
<dbReference type="Gene3D" id="2.60.120.920">
    <property type="match status" value="1"/>
</dbReference>
<keyword evidence="2" id="KW-0732">Signal</keyword>
<keyword evidence="5" id="KW-1185">Reference proteome</keyword>
<dbReference type="SMART" id="SM00589">
    <property type="entry name" value="PRY"/>
    <property type="match status" value="1"/>
</dbReference>
<protein>
    <recommendedName>
        <fullName evidence="3">B30.2/SPRY domain-containing protein</fullName>
    </recommendedName>
</protein>
<dbReference type="InterPro" id="IPR013320">
    <property type="entry name" value="ConA-like_dom_sf"/>
</dbReference>
<dbReference type="SUPFAM" id="SSF57997">
    <property type="entry name" value="Tropomyosin"/>
    <property type="match status" value="1"/>
</dbReference>
<feature type="coiled-coil region" evidence="1">
    <location>
        <begin position="1133"/>
        <end position="1403"/>
    </location>
</feature>
<keyword evidence="1" id="KW-0175">Coiled coil</keyword>
<dbReference type="InterPro" id="IPR001870">
    <property type="entry name" value="B30.2/SPRY"/>
</dbReference>
<dbReference type="InterPro" id="IPR003877">
    <property type="entry name" value="SPRY_dom"/>
</dbReference>
<dbReference type="Pfam" id="PF00622">
    <property type="entry name" value="SPRY"/>
    <property type="match status" value="1"/>
</dbReference>
<dbReference type="InterPro" id="IPR043136">
    <property type="entry name" value="B30.2/SPRY_sf"/>
</dbReference>
<dbReference type="PRINTS" id="PR01407">
    <property type="entry name" value="BUTYPHLNCDUF"/>
</dbReference>
<evidence type="ECO:0000313" key="5">
    <source>
        <dbReference type="Proteomes" id="UP000265100"/>
    </source>
</evidence>
<dbReference type="InterPro" id="IPR003879">
    <property type="entry name" value="Butyrophylin_SPRY"/>
</dbReference>
<reference evidence="4" key="2">
    <citation type="submission" date="2025-08" db="UniProtKB">
        <authorList>
            <consortium name="Ensembl"/>
        </authorList>
    </citation>
    <scope>IDENTIFICATION</scope>
</reference>
<dbReference type="Ensembl" id="ENSACLT00000057486.1">
    <property type="protein sequence ID" value="ENSACLP00000080943.1"/>
    <property type="gene ID" value="ENSACLG00000039025.1"/>
</dbReference>
<dbReference type="SUPFAM" id="SSF49899">
    <property type="entry name" value="Concanavalin A-like lectins/glucanases"/>
    <property type="match status" value="1"/>
</dbReference>
<dbReference type="GeneTree" id="ENSGT00940000160531"/>
<reference evidence="4" key="1">
    <citation type="submission" date="2018-05" db="EMBL/GenBank/DDBJ databases">
        <authorList>
            <person name="Datahose"/>
        </authorList>
    </citation>
    <scope>NUCLEOTIDE SEQUENCE</scope>
</reference>
<dbReference type="PANTHER" id="PTHR24103">
    <property type="entry name" value="E3 UBIQUITIN-PROTEIN LIGASE TRIM"/>
    <property type="match status" value="1"/>
</dbReference>
<proteinExistence type="predicted"/>
<dbReference type="InterPro" id="IPR050143">
    <property type="entry name" value="TRIM/RBCC"/>
</dbReference>
<feature type="coiled-coil region" evidence="1">
    <location>
        <begin position="670"/>
        <end position="718"/>
    </location>
</feature>
<dbReference type="CDD" id="cd13733">
    <property type="entry name" value="SPRY_PRY_C-I_1"/>
    <property type="match status" value="1"/>
</dbReference>
<accession>A0AAX7VED2</accession>
<feature type="coiled-coil region" evidence="1">
    <location>
        <begin position="66"/>
        <end position="93"/>
    </location>
</feature>
<feature type="coiled-coil region" evidence="1">
    <location>
        <begin position="403"/>
        <end position="513"/>
    </location>
</feature>
<sequence length="1592" mass="182710">MAGGSQFIWIPLLFTCVLCTSDPRAGHNRLVRTGNPDLDAILSRILLSTDFQNSPVNVTSIVIKTCTGVKETLEVLQRKLQQANHRYNQLGDEAFGLRTEVIQLKVELAACMSTTSSTSGTYQPNLQLKMKQVLEKLDGDTLLLFKIMTLTGEVSTLQEKIKLATNSNRTADEIAELQKELDKTTAELKDQIQEAEESLSNATLILQIISLQNQLWDLQEAETRGGKPNSGSSIGMTLVKEQLNRKIVLLQEKGGGYSANLLELIYVRTKIAELKRMIIDAIEKSKTFAADARKQWMQKTALLRKLIIQLKDDENNKELTLQIMRVQAEVLHFDQLMRNAKNITDSQIQGFRVLLDREKQRHDVLQRQLEAVEYVKAQQIVQVISLIEEMKKQHLTGQRTTVRGVTEKEYIEAQAKIRELQRKLRLKTELDSKFVKRYEQVKIDFDRKIAELKRTEDFQPALIVKLMSLHDELKALKDQISLSEDKDLTSELRKQLERKQEELSSGIADIERLTSSPGAILKILELQHELWTLRNKATNGTTSDREEDLQDRLDGFIDEINNRAGENTKLILKIISLQSQLEHLETLLSQTYNSNSPSMVIIRNTLTDKLTLKRAELQKYINELNNKNPANARLILVIAEFYKHLKRIERENRDDNAESSLTLTLLQMFLQNKNREYALMKDKFAELERQLLLKTHECSGLEQQRNQLKTEVEDKIAELNKTKDFKTALLLNVINTKAEVRALKEQISNSKDPEIISQLQMQLEKKQDELITKTAEMEELLANPRVVLQIIELQNEIWDLQNKDVNGTAGDQIKALQNRIDTLMAQIGSSDRDNTKLTLKILNLQSQVKHLQNLLSNRESQQTSELTEITNELAAKKGELEKHVNELKQKNQENANLILNITDLQSQLENLEKVKTAEDKESAATISNLRKQLKKGELEKHVNELKQKNQENANLILNITDLQSQLENLEKVKTAEDKESAATISNLRKQLKVKELEHSRDQEVILDLQEKLNETERCSDDKQKITDLQQNLNDKIKELQSKSSSVTSLALQISTLTQQVEQLKAQMNNSVSKSKVDELQKAIDEKNKELDKLTKELKERSTQPQRLLQIIALQTEIEKLVTVAENNTDDEKIKARQEELNSLIEGIKDEQNENIKLTFQILNQQDEIARLKKQQNRKNETQEAQIKDLEDQLEAIRNEIQQKTDLLDRKDINIANLSAQIMELHEQIKPLENNIAALKEAHTKSLADLQRRLKLKERQLDDTESQLEHIDAENFKYVMEIADLRAKLKEAETQTSDKIKDVEKKLKTQETKNKKLEAANKDLKQEVTELKMCCSQPPEECEDLRRDLQQCHDDADRQLQELHQKDAKLNQLEQELQRQNRENNKLQNNIDRLQRELGDIEEKTIHTSKMTFDPDTAHPRIVLSDDETEMSTADFIQDVPNNPRRFDVILGALGATGFSSGKHYWEVSVAGKTCYHLGMTSESSRRKGSIPFSPNNDYWTIVLDKQGQYRAIEQRRTVPIPTEIQPVTLGILLDYKKGTISFYDSGSRTHMYSFVGQRFTGKIYPFVNFCVEDGSAPNPVVLITPGATDWIK</sequence>
<evidence type="ECO:0000256" key="1">
    <source>
        <dbReference type="SAM" id="Coils"/>
    </source>
</evidence>